<dbReference type="SUPFAM" id="SSF53590">
    <property type="entry name" value="Nucleoside hydrolase"/>
    <property type="match status" value="1"/>
</dbReference>
<dbReference type="AlphaFoldDB" id="A0A7X0VZ46"/>
<dbReference type="GO" id="GO:0005829">
    <property type="term" value="C:cytosol"/>
    <property type="evidence" value="ECO:0007669"/>
    <property type="project" value="TreeGrafter"/>
</dbReference>
<dbReference type="Proteomes" id="UP000564644">
    <property type="component" value="Unassembled WGS sequence"/>
</dbReference>
<evidence type="ECO:0000256" key="1">
    <source>
        <dbReference type="ARBA" id="ARBA00022801"/>
    </source>
</evidence>
<gene>
    <name evidence="4" type="ORF">H7C18_30100</name>
</gene>
<dbReference type="InterPro" id="IPR001910">
    <property type="entry name" value="Inosine/uridine_hydrolase_dom"/>
</dbReference>
<keyword evidence="2" id="KW-0326">Glycosidase</keyword>
<dbReference type="GO" id="GO:0008477">
    <property type="term" value="F:purine nucleosidase activity"/>
    <property type="evidence" value="ECO:0007669"/>
    <property type="project" value="TreeGrafter"/>
</dbReference>
<keyword evidence="1 4" id="KW-0378">Hydrolase</keyword>
<dbReference type="InterPro" id="IPR023186">
    <property type="entry name" value="IUNH"/>
</dbReference>
<evidence type="ECO:0000259" key="3">
    <source>
        <dbReference type="Pfam" id="PF01156"/>
    </source>
</evidence>
<accession>A0A7X0VZ46</accession>
<dbReference type="PANTHER" id="PTHR12304">
    <property type="entry name" value="INOSINE-URIDINE PREFERRING NUCLEOSIDE HYDROLASE"/>
    <property type="match status" value="1"/>
</dbReference>
<comment type="caution">
    <text evidence="4">The sequence shown here is derived from an EMBL/GenBank/DDBJ whole genome shotgun (WGS) entry which is preliminary data.</text>
</comment>
<dbReference type="GO" id="GO:0006152">
    <property type="term" value="P:purine nucleoside catabolic process"/>
    <property type="evidence" value="ECO:0007669"/>
    <property type="project" value="TreeGrafter"/>
</dbReference>
<dbReference type="RefSeq" id="WP_185132829.1">
    <property type="nucleotide sequence ID" value="NZ_JACJVO010000045.1"/>
</dbReference>
<dbReference type="Gene3D" id="3.90.245.10">
    <property type="entry name" value="Ribonucleoside hydrolase-like"/>
    <property type="match status" value="1"/>
</dbReference>
<feature type="non-terminal residue" evidence="4">
    <location>
        <position position="213"/>
    </location>
</feature>
<protein>
    <submittedName>
        <fullName evidence="4">Nucleoside hydrolase</fullName>
    </submittedName>
</protein>
<keyword evidence="5" id="KW-1185">Reference proteome</keyword>
<feature type="domain" description="Inosine/uridine-preferring nucleoside hydrolase" evidence="3">
    <location>
        <begin position="10"/>
        <end position="212"/>
    </location>
</feature>
<dbReference type="InterPro" id="IPR036452">
    <property type="entry name" value="Ribo_hydro-like"/>
</dbReference>
<evidence type="ECO:0000313" key="5">
    <source>
        <dbReference type="Proteomes" id="UP000564644"/>
    </source>
</evidence>
<dbReference type="Pfam" id="PF01156">
    <property type="entry name" value="IU_nuc_hydro"/>
    <property type="match status" value="1"/>
</dbReference>
<name>A0A7X0VZ46_9BACL</name>
<sequence length="213" mass="21561">MERSERAHPLIVDTDGGIDGALTLMYALLAPDIALEGVIASPGAVGAAQAADNALRLIRLCDAEGRVPVAAGEGGEPLKPMRDREPAGGRNGLAGALLTPAEQPPLAEPAAAFLVRAANEAPGRASLVIAGAPTQWPAALRLDPSAAGRFARVAVAGGAALAPGDATPVAEASFRAAPEAAAQLLATARPLIAAGLDVSSRLRLRRDDLERIE</sequence>
<evidence type="ECO:0000313" key="4">
    <source>
        <dbReference type="EMBL" id="MBB6735172.1"/>
    </source>
</evidence>
<dbReference type="EMBL" id="JACJVO010000045">
    <property type="protein sequence ID" value="MBB6735172.1"/>
    <property type="molecule type" value="Genomic_DNA"/>
</dbReference>
<evidence type="ECO:0000256" key="2">
    <source>
        <dbReference type="ARBA" id="ARBA00023295"/>
    </source>
</evidence>
<organism evidence="4 5">
    <name type="scientific">Cohnella zeiphila</name>
    <dbReference type="NCBI Taxonomy" id="2761120"/>
    <lineage>
        <taxon>Bacteria</taxon>
        <taxon>Bacillati</taxon>
        <taxon>Bacillota</taxon>
        <taxon>Bacilli</taxon>
        <taxon>Bacillales</taxon>
        <taxon>Paenibacillaceae</taxon>
        <taxon>Cohnella</taxon>
    </lineage>
</organism>
<reference evidence="4 5" key="1">
    <citation type="submission" date="2020-08" db="EMBL/GenBank/DDBJ databases">
        <title>Cohnella phylogeny.</title>
        <authorList>
            <person name="Dunlap C."/>
        </authorList>
    </citation>
    <scope>NUCLEOTIDE SEQUENCE [LARGE SCALE GENOMIC DNA]</scope>
    <source>
        <strain evidence="4 5">CBP 2801</strain>
    </source>
</reference>
<proteinExistence type="predicted"/>
<dbReference type="PANTHER" id="PTHR12304:SF4">
    <property type="entry name" value="URIDINE NUCLEOSIDASE"/>
    <property type="match status" value="1"/>
</dbReference>